<dbReference type="InterPro" id="IPR036397">
    <property type="entry name" value="RNaseH_sf"/>
</dbReference>
<gene>
    <name evidence="1" type="ORF">FWK35_00023462</name>
</gene>
<dbReference type="EMBL" id="VUJU01003855">
    <property type="protein sequence ID" value="KAF0756445.1"/>
    <property type="molecule type" value="Genomic_DNA"/>
</dbReference>
<dbReference type="PANTHER" id="PTHR47331:SF1">
    <property type="entry name" value="GAG-LIKE PROTEIN"/>
    <property type="match status" value="1"/>
</dbReference>
<sequence length="69" mass="7845">MRELKLRKFQNYDVYIAAFVCFSIKAVHLEVVSELSTDDFLAAFGRFIGRRGLPCEVYSDCGMNFIGAD</sequence>
<dbReference type="InterPro" id="IPR012337">
    <property type="entry name" value="RNaseH-like_sf"/>
</dbReference>
<evidence type="ECO:0000313" key="1">
    <source>
        <dbReference type="EMBL" id="KAF0756445.1"/>
    </source>
</evidence>
<name>A0A6G0YIC4_APHCR</name>
<dbReference type="Proteomes" id="UP000478052">
    <property type="component" value="Unassembled WGS sequence"/>
</dbReference>
<dbReference type="AlphaFoldDB" id="A0A6G0YIC4"/>
<dbReference type="Gene3D" id="3.30.420.10">
    <property type="entry name" value="Ribonuclease H-like superfamily/Ribonuclease H"/>
    <property type="match status" value="1"/>
</dbReference>
<dbReference type="OrthoDB" id="6623406at2759"/>
<dbReference type="PANTHER" id="PTHR47331">
    <property type="entry name" value="PHD-TYPE DOMAIN-CONTAINING PROTEIN"/>
    <property type="match status" value="1"/>
</dbReference>
<accession>A0A6G0YIC4</accession>
<organism evidence="1 2">
    <name type="scientific">Aphis craccivora</name>
    <name type="common">Cowpea aphid</name>
    <dbReference type="NCBI Taxonomy" id="307492"/>
    <lineage>
        <taxon>Eukaryota</taxon>
        <taxon>Metazoa</taxon>
        <taxon>Ecdysozoa</taxon>
        <taxon>Arthropoda</taxon>
        <taxon>Hexapoda</taxon>
        <taxon>Insecta</taxon>
        <taxon>Pterygota</taxon>
        <taxon>Neoptera</taxon>
        <taxon>Paraneoptera</taxon>
        <taxon>Hemiptera</taxon>
        <taxon>Sternorrhyncha</taxon>
        <taxon>Aphidomorpha</taxon>
        <taxon>Aphidoidea</taxon>
        <taxon>Aphididae</taxon>
        <taxon>Aphidini</taxon>
        <taxon>Aphis</taxon>
        <taxon>Aphis</taxon>
    </lineage>
</organism>
<reference evidence="1 2" key="1">
    <citation type="submission" date="2019-08" db="EMBL/GenBank/DDBJ databases">
        <title>Whole genome of Aphis craccivora.</title>
        <authorList>
            <person name="Voronova N.V."/>
            <person name="Shulinski R.S."/>
            <person name="Bandarenka Y.V."/>
            <person name="Zhorov D.G."/>
            <person name="Warner D."/>
        </authorList>
    </citation>
    <scope>NUCLEOTIDE SEQUENCE [LARGE SCALE GENOMIC DNA]</scope>
    <source>
        <strain evidence="1">180601</strain>
        <tissue evidence="1">Whole Body</tissue>
    </source>
</reference>
<protein>
    <submittedName>
        <fullName evidence="1">Integrase catalytic domain-containing protein</fullName>
    </submittedName>
</protein>
<comment type="caution">
    <text evidence="1">The sequence shown here is derived from an EMBL/GenBank/DDBJ whole genome shotgun (WGS) entry which is preliminary data.</text>
</comment>
<proteinExistence type="predicted"/>
<dbReference type="SUPFAM" id="SSF53098">
    <property type="entry name" value="Ribonuclease H-like"/>
    <property type="match status" value="1"/>
</dbReference>
<keyword evidence="2" id="KW-1185">Reference proteome</keyword>
<dbReference type="GO" id="GO:0003676">
    <property type="term" value="F:nucleic acid binding"/>
    <property type="evidence" value="ECO:0007669"/>
    <property type="project" value="InterPro"/>
</dbReference>
<evidence type="ECO:0000313" key="2">
    <source>
        <dbReference type="Proteomes" id="UP000478052"/>
    </source>
</evidence>